<feature type="domain" description="Methyltransferase type 11" evidence="1">
    <location>
        <begin position="93"/>
        <end position="142"/>
    </location>
</feature>
<proteinExistence type="predicted"/>
<dbReference type="PANTHER" id="PTHR43036">
    <property type="entry name" value="OSJNBB0011N17.9 PROTEIN"/>
    <property type="match status" value="1"/>
</dbReference>
<evidence type="ECO:0000313" key="5">
    <source>
        <dbReference type="EMBL" id="CAB5028952.1"/>
    </source>
</evidence>
<sequence>MPDDAFPPGFFDRADASDDAVFYVPNRFVTHIDDTAIAAVGLLYEELGLDGDVLDLMSSWVSHFSHTPRNLVVLGMNAEELAANPQAASWCTRDLNVHPTLPFDDASFDAVTCCVSVDYLTRPLKVFREVVRVLRPGAPFVITFSNRWFPTKAIRAWLTTDDHGHLAIVRSYFAHTPGFDPPEHALRTPVGSRTDPLYAMWARRSVVFG</sequence>
<gene>
    <name evidence="2" type="ORF">UFOPK2754_00882</name>
    <name evidence="3" type="ORF">UFOPK3139_00388</name>
    <name evidence="4" type="ORF">UFOPK3543_02290</name>
    <name evidence="5" type="ORF">UFOPK3967_03278</name>
</gene>
<evidence type="ECO:0000259" key="1">
    <source>
        <dbReference type="Pfam" id="PF08241"/>
    </source>
</evidence>
<dbReference type="EMBL" id="CAFABA010000009">
    <property type="protein sequence ID" value="CAB4816459.1"/>
    <property type="molecule type" value="Genomic_DNA"/>
</dbReference>
<dbReference type="PANTHER" id="PTHR43036:SF2">
    <property type="entry name" value="OS04G0481300 PROTEIN"/>
    <property type="match status" value="1"/>
</dbReference>
<protein>
    <submittedName>
        <fullName evidence="2">Unannotated protein</fullName>
    </submittedName>
</protein>
<evidence type="ECO:0000313" key="3">
    <source>
        <dbReference type="EMBL" id="CAB4816459.1"/>
    </source>
</evidence>
<dbReference type="AlphaFoldDB" id="A0A6J6SRM0"/>
<evidence type="ECO:0000313" key="2">
    <source>
        <dbReference type="EMBL" id="CAB4736829.1"/>
    </source>
</evidence>
<dbReference type="EMBL" id="CAFBOS010000360">
    <property type="protein sequence ID" value="CAB5028952.1"/>
    <property type="molecule type" value="Genomic_DNA"/>
</dbReference>
<name>A0A6J6SRM0_9ZZZZ</name>
<dbReference type="EMBL" id="CAEZYR010000024">
    <property type="protein sequence ID" value="CAB4736829.1"/>
    <property type="molecule type" value="Genomic_DNA"/>
</dbReference>
<dbReference type="SUPFAM" id="SSF53335">
    <property type="entry name" value="S-adenosyl-L-methionine-dependent methyltransferases"/>
    <property type="match status" value="1"/>
</dbReference>
<accession>A0A6J6SRM0</accession>
<organism evidence="2">
    <name type="scientific">freshwater metagenome</name>
    <dbReference type="NCBI Taxonomy" id="449393"/>
    <lineage>
        <taxon>unclassified sequences</taxon>
        <taxon>metagenomes</taxon>
        <taxon>ecological metagenomes</taxon>
    </lineage>
</organism>
<dbReference type="Pfam" id="PF08241">
    <property type="entry name" value="Methyltransf_11"/>
    <property type="match status" value="1"/>
</dbReference>
<dbReference type="Gene3D" id="3.40.50.150">
    <property type="entry name" value="Vaccinia Virus protein VP39"/>
    <property type="match status" value="1"/>
</dbReference>
<dbReference type="InterPro" id="IPR029063">
    <property type="entry name" value="SAM-dependent_MTases_sf"/>
</dbReference>
<evidence type="ECO:0000313" key="4">
    <source>
        <dbReference type="EMBL" id="CAB4924650.1"/>
    </source>
</evidence>
<reference evidence="2" key="1">
    <citation type="submission" date="2020-05" db="EMBL/GenBank/DDBJ databases">
        <authorList>
            <person name="Chiriac C."/>
            <person name="Salcher M."/>
            <person name="Ghai R."/>
            <person name="Kavagutti S V."/>
        </authorList>
    </citation>
    <scope>NUCLEOTIDE SEQUENCE</scope>
</reference>
<dbReference type="GO" id="GO:0008757">
    <property type="term" value="F:S-adenosylmethionine-dependent methyltransferase activity"/>
    <property type="evidence" value="ECO:0007669"/>
    <property type="project" value="InterPro"/>
</dbReference>
<dbReference type="InterPro" id="IPR013216">
    <property type="entry name" value="Methyltransf_11"/>
</dbReference>
<dbReference type="EMBL" id="CAFBMH010000106">
    <property type="protein sequence ID" value="CAB4924650.1"/>
    <property type="molecule type" value="Genomic_DNA"/>
</dbReference>